<name>A0A4Y7QDC8_9AGAM</name>
<feature type="region of interest" description="Disordered" evidence="1">
    <location>
        <begin position="302"/>
        <end position="347"/>
    </location>
</feature>
<keyword evidence="3" id="KW-1185">Reference proteome</keyword>
<accession>A0A4Y7QDC8</accession>
<reference evidence="2 3" key="1">
    <citation type="submission" date="2018-06" db="EMBL/GenBank/DDBJ databases">
        <title>A transcriptomic atlas of mushroom development highlights an independent origin of complex multicellularity.</title>
        <authorList>
            <consortium name="DOE Joint Genome Institute"/>
            <person name="Krizsan K."/>
            <person name="Almasi E."/>
            <person name="Merenyi Z."/>
            <person name="Sahu N."/>
            <person name="Viragh M."/>
            <person name="Koszo T."/>
            <person name="Mondo S."/>
            <person name="Kiss B."/>
            <person name="Balint B."/>
            <person name="Kues U."/>
            <person name="Barry K."/>
            <person name="Hegedus J.C."/>
            <person name="Henrissat B."/>
            <person name="Johnson J."/>
            <person name="Lipzen A."/>
            <person name="Ohm R."/>
            <person name="Nagy I."/>
            <person name="Pangilinan J."/>
            <person name="Yan J."/>
            <person name="Xiong Y."/>
            <person name="Grigoriev I.V."/>
            <person name="Hibbett D.S."/>
            <person name="Nagy L.G."/>
        </authorList>
    </citation>
    <scope>NUCLEOTIDE SEQUENCE [LARGE SCALE GENOMIC DNA]</scope>
    <source>
        <strain evidence="2 3">SZMC22713</strain>
    </source>
</reference>
<proteinExistence type="predicted"/>
<feature type="region of interest" description="Disordered" evidence="1">
    <location>
        <begin position="451"/>
        <end position="472"/>
    </location>
</feature>
<dbReference type="EMBL" id="ML170163">
    <property type="protein sequence ID" value="TDL25693.1"/>
    <property type="molecule type" value="Genomic_DNA"/>
</dbReference>
<feature type="compositionally biased region" description="Polar residues" evidence="1">
    <location>
        <begin position="454"/>
        <end position="472"/>
    </location>
</feature>
<feature type="region of interest" description="Disordered" evidence="1">
    <location>
        <begin position="380"/>
        <end position="414"/>
    </location>
</feature>
<evidence type="ECO:0000313" key="3">
    <source>
        <dbReference type="Proteomes" id="UP000294933"/>
    </source>
</evidence>
<evidence type="ECO:0000313" key="2">
    <source>
        <dbReference type="EMBL" id="TDL25693.1"/>
    </source>
</evidence>
<evidence type="ECO:0000256" key="1">
    <source>
        <dbReference type="SAM" id="MobiDB-lite"/>
    </source>
</evidence>
<organism evidence="2 3">
    <name type="scientific">Rickenella mellea</name>
    <dbReference type="NCBI Taxonomy" id="50990"/>
    <lineage>
        <taxon>Eukaryota</taxon>
        <taxon>Fungi</taxon>
        <taxon>Dikarya</taxon>
        <taxon>Basidiomycota</taxon>
        <taxon>Agaricomycotina</taxon>
        <taxon>Agaricomycetes</taxon>
        <taxon>Hymenochaetales</taxon>
        <taxon>Rickenellaceae</taxon>
        <taxon>Rickenella</taxon>
    </lineage>
</organism>
<protein>
    <submittedName>
        <fullName evidence="2">Uncharacterized protein</fullName>
    </submittedName>
</protein>
<sequence length="583" mass="64223">MAFVSAKHFLPSRSRGESTDTENPSSQSLAHGVMAAAYLMAQKIPQSWKAFVKQMPSHSPLFHTGHDPGKFPPTDGSMLADDDITVPGTETVAFEISNKSTPMIAIQKEDMTMADPNDHSNFEELDRDAKILRENTIEDCGPQDACHSRFQSNCSESIPSFGPASSETEEITVHNSARTASYTRSTLDAIEERDEDDESGSLDASTSVIVDTNSPWFPPIENVNEDCQQMDNVKVGTGKPLLKCLAEFDRTFNEHRQVTKEYAHFLESIRARGKVHPRPAPILGPIENDLPIIILEEHSREEEGCCKPSEDMPSKEMSPPDHAPQANVGDELDNTPCETPEAADFDEPHASAATTALAILKRIAHSAGIDIVRGDPPAQALNQRTIKLEKRARSRSPPRDLADTSSSESKATPSFAQRVADVGKALLCSIYGAITEMEKLSGHSGIRIKVTEPESGNPTATTSNLSFPEASQSTMDPKLLSPAWIPKNKPVDVVLRVERVGEPDENIVAQNVSQNITYHQFELEVEDDLGFSVEFHAMERRLGWSTIKPIRSEVDFASWMEERVKEDDAQLRLIVRKKGSCAI</sequence>
<gene>
    <name evidence="2" type="ORF">BD410DRAFT_604473</name>
</gene>
<feature type="compositionally biased region" description="Polar residues" evidence="1">
    <location>
        <begin position="403"/>
        <end position="414"/>
    </location>
</feature>
<dbReference type="AlphaFoldDB" id="A0A4Y7QDC8"/>
<dbReference type="Proteomes" id="UP000294933">
    <property type="component" value="Unassembled WGS sequence"/>
</dbReference>
<feature type="compositionally biased region" description="Basic and acidic residues" evidence="1">
    <location>
        <begin position="302"/>
        <end position="314"/>
    </location>
</feature>
<dbReference type="VEuPathDB" id="FungiDB:BD410DRAFT_604473"/>
<feature type="compositionally biased region" description="Basic and acidic residues" evidence="1">
    <location>
        <begin position="386"/>
        <end position="402"/>
    </location>
</feature>
<feature type="region of interest" description="Disordered" evidence="1">
    <location>
        <begin position="1"/>
        <end position="28"/>
    </location>
</feature>